<proteinExistence type="predicted"/>
<evidence type="ECO:0000313" key="1">
    <source>
        <dbReference type="EMBL" id="XCA47422.1"/>
    </source>
</evidence>
<name>A0AAU7YQX5_9PHYC</name>
<dbReference type="EMBL" id="PP911589">
    <property type="protein sequence ID" value="XCA47422.1"/>
    <property type="molecule type" value="Genomic_DNA"/>
</dbReference>
<accession>A0AAU7YQX5</accession>
<protein>
    <submittedName>
        <fullName evidence="1">Uncharacterized protein</fullName>
    </submittedName>
</protein>
<organism evidence="1">
    <name type="scientific">Micromonas commoda virus</name>
    <dbReference type="NCBI Taxonomy" id="3057169"/>
    <lineage>
        <taxon>Viruses</taxon>
        <taxon>Varidnaviria</taxon>
        <taxon>Bamfordvirae</taxon>
        <taxon>Nucleocytoviricota</taxon>
        <taxon>Megaviricetes</taxon>
        <taxon>Algavirales</taxon>
        <taxon>Phycodnaviridae</taxon>
    </lineage>
</organism>
<reference evidence="1" key="1">
    <citation type="submission" date="2024-06" db="EMBL/GenBank/DDBJ databases">
        <title>Evidence of context-dependent and transient costs of resisting viral infection in isolates of the marine microalga Micromonas sp. (class Mamiellophyceae).</title>
        <authorList>
            <person name="Bedi de Silva A."/>
            <person name="Schvarcz C.R."/>
            <person name="Steward G.R."/>
            <person name="Edwards K.F."/>
        </authorList>
    </citation>
    <scope>NUCLEOTIDE SEQUENCE</scope>
    <source>
        <strain evidence="1">McV-KB2</strain>
    </source>
</reference>
<sequence length="114" mass="13248">MKLEDQLIDRLNIGKSRYGHGVRVDSDTTKWGTPANSWVEMAREELLDAIIYIVADYIRNHEDPRVIAEPDDNERILEYANNIERIKSPSHKLQIWNLTNLLHSQLFTGGQQTF</sequence>